<feature type="repeat" description="ANK" evidence="3">
    <location>
        <begin position="666"/>
        <end position="698"/>
    </location>
</feature>
<keyword evidence="6" id="KW-1185">Reference proteome</keyword>
<dbReference type="SUPFAM" id="SSF48403">
    <property type="entry name" value="Ankyrin repeat"/>
    <property type="match status" value="1"/>
</dbReference>
<evidence type="ECO:0000313" key="5">
    <source>
        <dbReference type="EMBL" id="KAK8023809.1"/>
    </source>
</evidence>
<dbReference type="PROSITE" id="PS50297">
    <property type="entry name" value="ANK_REP_REGION"/>
    <property type="match status" value="3"/>
</dbReference>
<feature type="region of interest" description="Disordered" evidence="4">
    <location>
        <begin position="851"/>
        <end position="883"/>
    </location>
</feature>
<sequence length="963" mass="105876">MANGIEKGLFLHEFDAFVLDRLDDAVIAHDEIPWRVTSKTEPWKTYSLHEILKTALVTRGADVDNPARDGPDFASTYLTTSEKVLSLLNILWDERLEPVGRTLQIDLREDDFAQAIPHYCYHISKRVYQYSHLRGAHHTTAWKLFQSTMLKGYNIRFDSFDHLQEEIKKKSIATYGRNYFETRHLHMLPPLIMVFSTWPIIKLAEKTKPADPNWDVRSYEHIRDVVMKQVSSYVRIGADSYNFILELAHSGLGLGYDVKTKKAVNPLNGTELQDPQVIFNSLVDRAMIDVSLELRKEYPELLFASCTRLPDVITSKGKFKAGFKTSRLEPWKTGEQGLDSEIRAMHGGLYPQSHISIADNPTAEIAARTWIDQKAKLERSELLLGKPYFEWLAQAGQETVDAVMALNGDFLPNKFGEPVEHSPSILDNDEYRPSSPVDSTALITSWLQRLLLSPTDASTPLGQNSQSGETEFEETTGQGSIVLGHNPDLAADATVWEGPDDFDERQSVAGPNELPVELVVAGRRYIFNNPGKAKRAASSLAIYNAAFEGNEEIVHRLISKGVDVNTPTGFYGSALGAACANGHKRIVELLLRKGANAAGSGNLGSPLELSSAKGHSDIVMILLEEYSNIPGLSFKFALHEACANGHETTVQLLLKAGADVNCKGGVWNTPLQAACHNGNVNIVNNLLRRGAEVNAEKGIHGTALICACMRGHEGVVRTLLNARANVNAHGRIQGTALSAASLHGYHSIVELLLNGGAHVNDSGEGHGTALRAACVLGHLSIVKLLLDRGADANAPGSVEGSALRAACVFGNPRIVELLLEKGAKVDAPGENWTNTSFKPEVTKLLQEAGANMTREPGPYPRRPGPYTKRRRPIKATQKQMSPYKKGNRIVDLDGTTRRDELVKQLNAPPLRQPPMLRSCGCLICTIDQVIQPAIPRHPVKGRVRVGDPVSHTLNKMRQYSEGS</sequence>
<evidence type="ECO:0000256" key="2">
    <source>
        <dbReference type="ARBA" id="ARBA00023043"/>
    </source>
</evidence>
<dbReference type="InterPro" id="IPR036770">
    <property type="entry name" value="Ankyrin_rpt-contain_sf"/>
</dbReference>
<evidence type="ECO:0000256" key="3">
    <source>
        <dbReference type="PROSITE-ProRule" id="PRU00023"/>
    </source>
</evidence>
<proteinExistence type="predicted"/>
<dbReference type="PANTHER" id="PTHR23206">
    <property type="entry name" value="MASK PROTEIN"/>
    <property type="match status" value="1"/>
</dbReference>
<evidence type="ECO:0000313" key="6">
    <source>
        <dbReference type="Proteomes" id="UP001444661"/>
    </source>
</evidence>
<name>A0ABR1S343_9PEZI</name>
<dbReference type="Pfam" id="PF00023">
    <property type="entry name" value="Ank"/>
    <property type="match status" value="1"/>
</dbReference>
<evidence type="ECO:0000256" key="4">
    <source>
        <dbReference type="SAM" id="MobiDB-lite"/>
    </source>
</evidence>
<dbReference type="Proteomes" id="UP001444661">
    <property type="component" value="Unassembled WGS sequence"/>
</dbReference>
<protein>
    <submittedName>
        <fullName evidence="5">Ankyrin repeat protein</fullName>
    </submittedName>
</protein>
<dbReference type="InterPro" id="IPR051631">
    <property type="entry name" value="Ankyrin-KH/SAM_domain"/>
</dbReference>
<feature type="repeat" description="ANK" evidence="3">
    <location>
        <begin position="633"/>
        <end position="665"/>
    </location>
</feature>
<comment type="caution">
    <text evidence="5">The sequence shown here is derived from an EMBL/GenBank/DDBJ whole genome shotgun (WGS) entry which is preliminary data.</text>
</comment>
<dbReference type="SMART" id="SM00248">
    <property type="entry name" value="ANK"/>
    <property type="match status" value="9"/>
</dbReference>
<feature type="repeat" description="ANK" evidence="3">
    <location>
        <begin position="765"/>
        <end position="797"/>
    </location>
</feature>
<reference evidence="5 6" key="1">
    <citation type="submission" date="2023-01" db="EMBL/GenBank/DDBJ databases">
        <title>Analysis of 21 Apiospora genomes using comparative genomics revels a genus with tremendous synthesis potential of carbohydrate active enzymes and secondary metabolites.</title>
        <authorList>
            <person name="Sorensen T."/>
        </authorList>
    </citation>
    <scope>NUCLEOTIDE SEQUENCE [LARGE SCALE GENOMIC DNA]</scope>
    <source>
        <strain evidence="5 6">CBS 33761</strain>
    </source>
</reference>
<keyword evidence="2 3" id="KW-0040">ANK repeat</keyword>
<accession>A0ABR1S343</accession>
<evidence type="ECO:0000256" key="1">
    <source>
        <dbReference type="ARBA" id="ARBA00022737"/>
    </source>
</evidence>
<dbReference type="PROSITE" id="PS50088">
    <property type="entry name" value="ANK_REPEAT"/>
    <property type="match status" value="5"/>
</dbReference>
<organism evidence="5 6">
    <name type="scientific">Apiospora rasikravindrae</name>
    <dbReference type="NCBI Taxonomy" id="990691"/>
    <lineage>
        <taxon>Eukaryota</taxon>
        <taxon>Fungi</taxon>
        <taxon>Dikarya</taxon>
        <taxon>Ascomycota</taxon>
        <taxon>Pezizomycotina</taxon>
        <taxon>Sordariomycetes</taxon>
        <taxon>Xylariomycetidae</taxon>
        <taxon>Amphisphaeriales</taxon>
        <taxon>Apiosporaceae</taxon>
        <taxon>Apiospora</taxon>
    </lineage>
</organism>
<dbReference type="PANTHER" id="PTHR23206:SF8">
    <property type="entry name" value="ANKYRIN REPEAT AND KH DOMAIN-CONTAINING 1"/>
    <property type="match status" value="1"/>
</dbReference>
<feature type="repeat" description="ANK" evidence="3">
    <location>
        <begin position="798"/>
        <end position="830"/>
    </location>
</feature>
<keyword evidence="1" id="KW-0677">Repeat</keyword>
<gene>
    <name evidence="5" type="ORF">PG993_011875</name>
</gene>
<dbReference type="Gene3D" id="1.25.40.20">
    <property type="entry name" value="Ankyrin repeat-containing domain"/>
    <property type="match status" value="3"/>
</dbReference>
<dbReference type="InterPro" id="IPR002110">
    <property type="entry name" value="Ankyrin_rpt"/>
</dbReference>
<dbReference type="Pfam" id="PF12796">
    <property type="entry name" value="Ank_2"/>
    <property type="match status" value="3"/>
</dbReference>
<dbReference type="EMBL" id="JAQQWK010000011">
    <property type="protein sequence ID" value="KAK8023809.1"/>
    <property type="molecule type" value="Genomic_DNA"/>
</dbReference>
<feature type="repeat" description="ANK" evidence="3">
    <location>
        <begin position="537"/>
        <end position="569"/>
    </location>
</feature>